<feature type="active site" description="Tele-AMP-histidine intermediate" evidence="1">
    <location>
        <position position="86"/>
    </location>
</feature>
<feature type="domain" description="HIT" evidence="4">
    <location>
        <begin position="1"/>
        <end position="99"/>
    </location>
</feature>
<comment type="caution">
    <text evidence="5">The sequence shown here is derived from an EMBL/GenBank/DDBJ whole genome shotgun (WGS) entry which is preliminary data.</text>
</comment>
<sequence length="133" mass="14212">MPASVVAAEPLALAFLDLRQYHPGHVLVIPRQHLPDVRALDDATAAAVMLLVARVARAVDAAFPNDGLSVWHSAGPGAHQEVPHLHVHVHPRRLGDGLLRIYPAAPAHPERATLEAWATRLRDLLGASGTPAI</sequence>
<accession>A0AA37VAY1</accession>
<dbReference type="SUPFAM" id="SSF54197">
    <property type="entry name" value="HIT-like"/>
    <property type="match status" value="1"/>
</dbReference>
<evidence type="ECO:0000256" key="1">
    <source>
        <dbReference type="PIRSR" id="PIRSR601310-1"/>
    </source>
</evidence>
<dbReference type="PANTHER" id="PTHR46648">
    <property type="entry name" value="HIT FAMILY PROTEIN 1"/>
    <property type="match status" value="1"/>
</dbReference>
<reference evidence="5" key="1">
    <citation type="submission" date="2022-08" db="EMBL/GenBank/DDBJ databases">
        <title>Draft genome sequencing of Roseisolibacter agri AW1220.</title>
        <authorList>
            <person name="Tobiishi Y."/>
            <person name="Tonouchi A."/>
        </authorList>
    </citation>
    <scope>NUCLEOTIDE SEQUENCE</scope>
    <source>
        <strain evidence="5">AW1220</strain>
    </source>
</reference>
<evidence type="ECO:0000256" key="3">
    <source>
        <dbReference type="PROSITE-ProRule" id="PRU00464"/>
    </source>
</evidence>
<dbReference type="InterPro" id="IPR036265">
    <property type="entry name" value="HIT-like_sf"/>
</dbReference>
<dbReference type="GO" id="GO:0009117">
    <property type="term" value="P:nucleotide metabolic process"/>
    <property type="evidence" value="ECO:0007669"/>
    <property type="project" value="TreeGrafter"/>
</dbReference>
<feature type="short sequence motif" description="Histidine triad motif" evidence="2 3">
    <location>
        <begin position="84"/>
        <end position="88"/>
    </location>
</feature>
<gene>
    <name evidence="5" type="ORF">rosag_24010</name>
</gene>
<dbReference type="Pfam" id="PF01230">
    <property type="entry name" value="HIT"/>
    <property type="match status" value="1"/>
</dbReference>
<dbReference type="InterPro" id="IPR001310">
    <property type="entry name" value="Histidine_triad_HIT"/>
</dbReference>
<dbReference type="EMBL" id="BRXS01000003">
    <property type="protein sequence ID" value="GLC25888.1"/>
    <property type="molecule type" value="Genomic_DNA"/>
</dbReference>
<evidence type="ECO:0000256" key="2">
    <source>
        <dbReference type="PIRSR" id="PIRSR601310-3"/>
    </source>
</evidence>
<dbReference type="GO" id="GO:0003824">
    <property type="term" value="F:catalytic activity"/>
    <property type="evidence" value="ECO:0007669"/>
    <property type="project" value="InterPro"/>
</dbReference>
<evidence type="ECO:0000259" key="4">
    <source>
        <dbReference type="PROSITE" id="PS51084"/>
    </source>
</evidence>
<proteinExistence type="predicted"/>
<dbReference type="Gene3D" id="3.30.428.10">
    <property type="entry name" value="HIT-like"/>
    <property type="match status" value="1"/>
</dbReference>
<dbReference type="AlphaFoldDB" id="A0AA37VAY1"/>
<evidence type="ECO:0000313" key="6">
    <source>
        <dbReference type="Proteomes" id="UP001161325"/>
    </source>
</evidence>
<dbReference type="PANTHER" id="PTHR46648:SF1">
    <property type="entry name" value="ADENOSINE 5'-MONOPHOSPHORAMIDASE HNT1"/>
    <property type="match status" value="1"/>
</dbReference>
<evidence type="ECO:0000313" key="5">
    <source>
        <dbReference type="EMBL" id="GLC25888.1"/>
    </source>
</evidence>
<dbReference type="PROSITE" id="PS51084">
    <property type="entry name" value="HIT_2"/>
    <property type="match status" value="1"/>
</dbReference>
<name>A0AA37VAY1_9BACT</name>
<dbReference type="Proteomes" id="UP001161325">
    <property type="component" value="Unassembled WGS sequence"/>
</dbReference>
<dbReference type="InterPro" id="IPR011146">
    <property type="entry name" value="HIT-like"/>
</dbReference>
<keyword evidence="6" id="KW-1185">Reference proteome</keyword>
<dbReference type="PRINTS" id="PR00332">
    <property type="entry name" value="HISTRIAD"/>
</dbReference>
<organism evidence="5 6">
    <name type="scientific">Roseisolibacter agri</name>
    <dbReference type="NCBI Taxonomy" id="2014610"/>
    <lineage>
        <taxon>Bacteria</taxon>
        <taxon>Pseudomonadati</taxon>
        <taxon>Gemmatimonadota</taxon>
        <taxon>Gemmatimonadia</taxon>
        <taxon>Gemmatimonadales</taxon>
        <taxon>Gemmatimonadaceae</taxon>
        <taxon>Roseisolibacter</taxon>
    </lineage>
</organism>
<protein>
    <recommendedName>
        <fullName evidence="4">HIT domain-containing protein</fullName>
    </recommendedName>
</protein>